<name>A0ABV3ZCY1_9BACT</name>
<dbReference type="PIRSF" id="PIRSF018266">
    <property type="entry name" value="FecR"/>
    <property type="match status" value="1"/>
</dbReference>
<accession>A0ABV3ZCY1</accession>
<evidence type="ECO:0000313" key="5">
    <source>
        <dbReference type="Proteomes" id="UP001560573"/>
    </source>
</evidence>
<feature type="domain" description="FecR protein" evidence="2">
    <location>
        <begin position="124"/>
        <end position="213"/>
    </location>
</feature>
<protein>
    <submittedName>
        <fullName evidence="4">FecR domain-containing protein</fullName>
    </submittedName>
</protein>
<proteinExistence type="predicted"/>
<sequence length="328" mass="37248">MQPKRLKYLYDRYVSGRITSAEYNELSEYITQNQTEEQLHDLIKETWNTTPLYKQSDDKADEIFRNILSHGELAIPKPRRVQVMLKRFAVAASIAVLAGLGWYFINKEQAATPRPSKNIMAAAQSQNRRYIQLPDGSRVVLNHGSTLTWSPAFNGKTREVYLTGEGYFDIQHLENKPFIVHTGSVATTVLGTAFNINAYQKNIIVTVTRGKVKVENNHHPVAIITPNQQVTVNADENASVKQTVNADKAVEWKQKELIFDDLPMEEIAVALEMQYNVSFSFTDTALKQKHVTVIFHNNETLDEMLNVITKVNGMHYARKGNEIIITPN</sequence>
<reference evidence="4 5" key="1">
    <citation type="submission" date="2023-07" db="EMBL/GenBank/DDBJ databases">
        <authorList>
            <person name="Lian W.-H."/>
        </authorList>
    </citation>
    <scope>NUCLEOTIDE SEQUENCE [LARGE SCALE GENOMIC DNA]</scope>
    <source>
        <strain evidence="4 5">SYSU DXS3180</strain>
    </source>
</reference>
<dbReference type="PANTHER" id="PTHR30273:SF2">
    <property type="entry name" value="PROTEIN FECR"/>
    <property type="match status" value="1"/>
</dbReference>
<evidence type="ECO:0000259" key="2">
    <source>
        <dbReference type="Pfam" id="PF04773"/>
    </source>
</evidence>
<dbReference type="Proteomes" id="UP001560573">
    <property type="component" value="Unassembled WGS sequence"/>
</dbReference>
<feature type="transmembrane region" description="Helical" evidence="1">
    <location>
        <begin position="88"/>
        <end position="105"/>
    </location>
</feature>
<keyword evidence="1" id="KW-1133">Transmembrane helix</keyword>
<dbReference type="InterPro" id="IPR032508">
    <property type="entry name" value="FecR_C"/>
</dbReference>
<gene>
    <name evidence="4" type="ORF">QTN47_07480</name>
</gene>
<comment type="caution">
    <text evidence="4">The sequence shown here is derived from an EMBL/GenBank/DDBJ whole genome shotgun (WGS) entry which is preliminary data.</text>
</comment>
<keyword evidence="1" id="KW-0812">Transmembrane</keyword>
<dbReference type="PANTHER" id="PTHR30273">
    <property type="entry name" value="PERIPLASMIC SIGNAL SENSOR AND SIGMA FACTOR ACTIVATOR FECR-RELATED"/>
    <property type="match status" value="1"/>
</dbReference>
<dbReference type="InterPro" id="IPR012373">
    <property type="entry name" value="Ferrdict_sens_TM"/>
</dbReference>
<dbReference type="RefSeq" id="WP_369328734.1">
    <property type="nucleotide sequence ID" value="NZ_JAULBC010000002.1"/>
</dbReference>
<dbReference type="EMBL" id="JAULBC010000002">
    <property type="protein sequence ID" value="MEX6687330.1"/>
    <property type="molecule type" value="Genomic_DNA"/>
</dbReference>
<dbReference type="Gene3D" id="2.60.120.1440">
    <property type="match status" value="1"/>
</dbReference>
<evidence type="ECO:0000256" key="1">
    <source>
        <dbReference type="SAM" id="Phobius"/>
    </source>
</evidence>
<feature type="domain" description="Protein FecR C-terminal" evidence="3">
    <location>
        <begin position="256"/>
        <end position="325"/>
    </location>
</feature>
<dbReference type="Pfam" id="PF16344">
    <property type="entry name" value="FecR_C"/>
    <property type="match status" value="1"/>
</dbReference>
<evidence type="ECO:0000259" key="3">
    <source>
        <dbReference type="Pfam" id="PF16344"/>
    </source>
</evidence>
<dbReference type="Gene3D" id="3.55.50.30">
    <property type="match status" value="1"/>
</dbReference>
<dbReference type="InterPro" id="IPR006860">
    <property type="entry name" value="FecR"/>
</dbReference>
<dbReference type="Pfam" id="PF04773">
    <property type="entry name" value="FecR"/>
    <property type="match status" value="1"/>
</dbReference>
<organism evidence="4 5">
    <name type="scientific">Danxiaibacter flavus</name>
    <dbReference type="NCBI Taxonomy" id="3049108"/>
    <lineage>
        <taxon>Bacteria</taxon>
        <taxon>Pseudomonadati</taxon>
        <taxon>Bacteroidota</taxon>
        <taxon>Chitinophagia</taxon>
        <taxon>Chitinophagales</taxon>
        <taxon>Chitinophagaceae</taxon>
        <taxon>Danxiaibacter</taxon>
    </lineage>
</organism>
<evidence type="ECO:0000313" key="4">
    <source>
        <dbReference type="EMBL" id="MEX6687330.1"/>
    </source>
</evidence>
<keyword evidence="5" id="KW-1185">Reference proteome</keyword>
<keyword evidence="1" id="KW-0472">Membrane</keyword>